<dbReference type="EMBL" id="WWCM01000057">
    <property type="protein sequence ID" value="MYM42216.1"/>
    <property type="molecule type" value="Genomic_DNA"/>
</dbReference>
<dbReference type="RefSeq" id="WP_161041457.1">
    <property type="nucleotide sequence ID" value="NZ_WWCM01000057.1"/>
</dbReference>
<reference evidence="1 2" key="1">
    <citation type="submission" date="2019-12" db="EMBL/GenBank/DDBJ databases">
        <title>Novel species isolated from a subtropical stream in China.</title>
        <authorList>
            <person name="Lu H."/>
        </authorList>
    </citation>
    <scope>NUCLEOTIDE SEQUENCE [LARGE SCALE GENOMIC DNA]</scope>
    <source>
        <strain evidence="1 2">CY13W</strain>
    </source>
</reference>
<keyword evidence="2" id="KW-1185">Reference proteome</keyword>
<accession>A0ABW9VT21</accession>
<protein>
    <recommendedName>
        <fullName evidence="3">DUF4365 domain-containing protein</fullName>
    </recommendedName>
</protein>
<comment type="caution">
    <text evidence="1">The sequence shown here is derived from an EMBL/GenBank/DDBJ whole genome shotgun (WGS) entry which is preliminary data.</text>
</comment>
<sequence length="236" mass="26836">MSPDFSEFSYGYAVTEEIVAANKATLAAAPLFPSLYQEGKAGGGYDVEIPLQGIPVFLQFKLSDCLERTNSKEYDHIIPNLPYYRMYLRPRNHSDQHKLLINLENSGQSVFYIAPEFHLPSELNKFYLSKTVISNSAAFSPLDLGLLPDDEQHYVVFERGTSMGYFCSDNPKEVQKTSITEGLRNLILSRGVQPRQLGEQGLRNISEHMLEILSRERYREDPSVISMPLYTTRLQS</sequence>
<dbReference type="Proteomes" id="UP000478090">
    <property type="component" value="Unassembled WGS sequence"/>
</dbReference>
<evidence type="ECO:0000313" key="2">
    <source>
        <dbReference type="Proteomes" id="UP000478090"/>
    </source>
</evidence>
<gene>
    <name evidence="1" type="ORF">GTP27_23270</name>
</gene>
<proteinExistence type="predicted"/>
<name>A0ABW9VT21_9BURK</name>
<evidence type="ECO:0008006" key="3">
    <source>
        <dbReference type="Google" id="ProtNLM"/>
    </source>
</evidence>
<organism evidence="1 2">
    <name type="scientific">Duganella qianjiadongensis</name>
    <dbReference type="NCBI Taxonomy" id="2692176"/>
    <lineage>
        <taxon>Bacteria</taxon>
        <taxon>Pseudomonadati</taxon>
        <taxon>Pseudomonadota</taxon>
        <taxon>Betaproteobacteria</taxon>
        <taxon>Burkholderiales</taxon>
        <taxon>Oxalobacteraceae</taxon>
        <taxon>Telluria group</taxon>
        <taxon>Duganella</taxon>
    </lineage>
</organism>
<evidence type="ECO:0000313" key="1">
    <source>
        <dbReference type="EMBL" id="MYM42216.1"/>
    </source>
</evidence>